<sequence length="212" mass="22631">MELNIDKSIIELTIDKSIDDGTFKEWITSFAASAEETTTVGTSPSLRCMIGPNTLASSRSRRWGGMFFAANWWRFPMTGSFGGPGGNRNFSDFIRSFCMKKSEAKNEIIGNSQDVASMIGSQSTTVVYLAQAANNLSRCLVGDTQSAGVPEPVPQQQPSSASGGEPGGLKRLVTSVPPSRCRRICGQGLSASLLSDCPLSTSAAFVIWAMVD</sequence>
<proteinExistence type="predicted"/>
<dbReference type="Proteomes" id="UP001153076">
    <property type="component" value="Unassembled WGS sequence"/>
</dbReference>
<feature type="region of interest" description="Disordered" evidence="1">
    <location>
        <begin position="147"/>
        <end position="172"/>
    </location>
</feature>
<evidence type="ECO:0000313" key="2">
    <source>
        <dbReference type="EMBL" id="KAJ8428827.1"/>
    </source>
</evidence>
<reference evidence="2" key="1">
    <citation type="submission" date="2022-04" db="EMBL/GenBank/DDBJ databases">
        <title>Carnegiea gigantea Genome sequencing and assembly v2.</title>
        <authorList>
            <person name="Copetti D."/>
            <person name="Sanderson M.J."/>
            <person name="Burquez A."/>
            <person name="Wojciechowski M.F."/>
        </authorList>
    </citation>
    <scope>NUCLEOTIDE SEQUENCE</scope>
    <source>
        <strain evidence="2">SGP5-SGP5p</strain>
        <tissue evidence="2">Aerial part</tissue>
    </source>
</reference>
<accession>A0A9Q1JPW0</accession>
<organism evidence="2 3">
    <name type="scientific">Carnegiea gigantea</name>
    <dbReference type="NCBI Taxonomy" id="171969"/>
    <lineage>
        <taxon>Eukaryota</taxon>
        <taxon>Viridiplantae</taxon>
        <taxon>Streptophyta</taxon>
        <taxon>Embryophyta</taxon>
        <taxon>Tracheophyta</taxon>
        <taxon>Spermatophyta</taxon>
        <taxon>Magnoliopsida</taxon>
        <taxon>eudicotyledons</taxon>
        <taxon>Gunneridae</taxon>
        <taxon>Pentapetalae</taxon>
        <taxon>Caryophyllales</taxon>
        <taxon>Cactineae</taxon>
        <taxon>Cactaceae</taxon>
        <taxon>Cactoideae</taxon>
        <taxon>Echinocereeae</taxon>
        <taxon>Carnegiea</taxon>
    </lineage>
</organism>
<protein>
    <submittedName>
        <fullName evidence="2">Uncharacterized protein</fullName>
    </submittedName>
</protein>
<keyword evidence="3" id="KW-1185">Reference proteome</keyword>
<evidence type="ECO:0000256" key="1">
    <source>
        <dbReference type="SAM" id="MobiDB-lite"/>
    </source>
</evidence>
<dbReference type="EMBL" id="JAKOGI010000964">
    <property type="protein sequence ID" value="KAJ8428827.1"/>
    <property type="molecule type" value="Genomic_DNA"/>
</dbReference>
<name>A0A9Q1JPW0_9CARY</name>
<feature type="compositionally biased region" description="Low complexity" evidence="1">
    <location>
        <begin position="147"/>
        <end position="163"/>
    </location>
</feature>
<dbReference type="AlphaFoldDB" id="A0A9Q1JPW0"/>
<gene>
    <name evidence="2" type="ORF">Cgig2_005892</name>
</gene>
<comment type="caution">
    <text evidence="2">The sequence shown here is derived from an EMBL/GenBank/DDBJ whole genome shotgun (WGS) entry which is preliminary data.</text>
</comment>
<evidence type="ECO:0000313" key="3">
    <source>
        <dbReference type="Proteomes" id="UP001153076"/>
    </source>
</evidence>